<keyword evidence="2" id="KW-1185">Reference proteome</keyword>
<name>A0A1Z5IQJ6_9LACO</name>
<comment type="caution">
    <text evidence="1">The sequence shown here is derived from an EMBL/GenBank/DDBJ whole genome shotgun (WGS) entry which is preliminary data.</text>
</comment>
<proteinExistence type="predicted"/>
<accession>A0A1Z5IQJ6</accession>
<evidence type="ECO:0000313" key="2">
    <source>
        <dbReference type="Proteomes" id="UP000198430"/>
    </source>
</evidence>
<sequence>MIHSPLSPYETFESMLEETKPFDQSTRFVNIKMIIYRLKYLFLVNCRNSYISFNYRLTGNEIMNLIESHELDSLRSRGYCITIA</sequence>
<dbReference type="Proteomes" id="UP000198430">
    <property type="component" value="Unassembled WGS sequence"/>
</dbReference>
<reference evidence="1 2" key="1">
    <citation type="submission" date="2015-11" db="EMBL/GenBank/DDBJ databases">
        <title>Draft genome sequences of new species of the genus Lactobacillus isolated from orchardgrass silage.</title>
        <authorList>
            <person name="Tohno M."/>
            <person name="Tanizawa Y."/>
            <person name="Arita M."/>
        </authorList>
    </citation>
    <scope>NUCLEOTIDE SEQUENCE [LARGE SCALE GENOMIC DNA]</scope>
    <source>
        <strain evidence="1 2">IWT140</strain>
    </source>
</reference>
<protein>
    <submittedName>
        <fullName evidence="1">Uncharacterized protein</fullName>
    </submittedName>
</protein>
<dbReference type="EMBL" id="BCMH01000011">
    <property type="protein sequence ID" value="GAX04000.1"/>
    <property type="molecule type" value="Genomic_DNA"/>
</dbReference>
<evidence type="ECO:0000313" key="1">
    <source>
        <dbReference type="EMBL" id="GAX04000.1"/>
    </source>
</evidence>
<dbReference type="AlphaFoldDB" id="A0A1Z5IQJ6"/>
<gene>
    <name evidence="1" type="ORF">IWT140_01634</name>
</gene>
<organism evidence="1 2">
    <name type="scientific">Secundilactobacillus pentosiphilus</name>
    <dbReference type="NCBI Taxonomy" id="1714682"/>
    <lineage>
        <taxon>Bacteria</taxon>
        <taxon>Bacillati</taxon>
        <taxon>Bacillota</taxon>
        <taxon>Bacilli</taxon>
        <taxon>Lactobacillales</taxon>
        <taxon>Lactobacillaceae</taxon>
        <taxon>Secundilactobacillus</taxon>
    </lineage>
</organism>